<dbReference type="PANTHER" id="PTHR38477">
    <property type="entry name" value="HYPOTHETICAL EXPORTED PROTEIN"/>
    <property type="match status" value="1"/>
</dbReference>
<comment type="caution">
    <text evidence="1">The sequence shown here is derived from an EMBL/GenBank/DDBJ whole genome shotgun (WGS) entry which is preliminary data.</text>
</comment>
<organism evidence="1 2">
    <name type="scientific">Chryseobacterium koreense CCUG 49689</name>
    <dbReference type="NCBI Taxonomy" id="1304281"/>
    <lineage>
        <taxon>Bacteria</taxon>
        <taxon>Pseudomonadati</taxon>
        <taxon>Bacteroidota</taxon>
        <taxon>Flavobacteriia</taxon>
        <taxon>Flavobacteriales</taxon>
        <taxon>Weeksellaceae</taxon>
        <taxon>Chryseobacterium group</taxon>
        <taxon>Chryseobacterium</taxon>
    </lineage>
</organism>
<proteinExistence type="predicted"/>
<evidence type="ECO:0000313" key="2">
    <source>
        <dbReference type="Proteomes" id="UP000035900"/>
    </source>
</evidence>
<accession>A0A0J7J267</accession>
<dbReference type="Pfam" id="PF13645">
    <property type="entry name" value="YkuD_2"/>
    <property type="match status" value="1"/>
</dbReference>
<evidence type="ECO:0000313" key="1">
    <source>
        <dbReference type="EMBL" id="KMQ72114.1"/>
    </source>
</evidence>
<name>A0A0J7J267_9FLAO</name>
<dbReference type="EMBL" id="LFNG01000004">
    <property type="protein sequence ID" value="KMQ72114.1"/>
    <property type="molecule type" value="Genomic_DNA"/>
</dbReference>
<gene>
    <name evidence="1" type="ORF">ACM44_03625</name>
</gene>
<dbReference type="AlphaFoldDB" id="A0A0J7J267"/>
<dbReference type="RefSeq" id="WP_048498740.1">
    <property type="nucleotide sequence ID" value="NZ_LFNG01000004.1"/>
</dbReference>
<dbReference type="Proteomes" id="UP000035900">
    <property type="component" value="Unassembled WGS sequence"/>
</dbReference>
<dbReference type="PATRIC" id="fig|1304281.5.peg.780"/>
<dbReference type="InterPro" id="IPR032676">
    <property type="entry name" value="YkuD_2"/>
</dbReference>
<dbReference type="OrthoDB" id="9815195at2"/>
<sequence>MKKILLSLILVLFIATSFYKNEIHPKSVSENQPKVSTDSLNHKSVENPKANTISAAAEIYESIDFKSSNILRAEVFEKAYRGFNNLKKAGKLDADSHLLSIGDFSLSSTQKRLWIIDLNERKVLFNSLVAHGKNTGEEFAKNFSNRESSYQSSLGFYVTESTYNGNNGFSLKLLGMDRGFNDNATQRAIVMHGADYVSEDFIRSQNRIGRSWGCPAVPRALAEPIINTIKGKNCLFIYYPDQDFLSKSVWLKDDLESEDGLPNFN</sequence>
<keyword evidence="2" id="KW-1185">Reference proteome</keyword>
<reference evidence="1 2" key="1">
    <citation type="journal article" date="2004" name="Int. J. Syst. Evol. Microbiol.">
        <title>Kaistella koreensis gen. nov., sp. nov., a novel member of the Chryseobacterium-Bergeyella-Riemerella branch.</title>
        <authorList>
            <person name="Kim M.K."/>
            <person name="Im W.T."/>
            <person name="Shin Y.K."/>
            <person name="Lim J.H."/>
            <person name="Kim S.H."/>
            <person name="Lee B.C."/>
            <person name="Park M.Y."/>
            <person name="Lee K.Y."/>
            <person name="Lee S.T."/>
        </authorList>
    </citation>
    <scope>NUCLEOTIDE SEQUENCE [LARGE SCALE GENOMIC DNA]</scope>
    <source>
        <strain evidence="1 2">CCUG 49689</strain>
    </source>
</reference>
<protein>
    <recommendedName>
        <fullName evidence="3">L,D-transpeptidase catalytic domain protein</fullName>
    </recommendedName>
</protein>
<dbReference type="PANTHER" id="PTHR38477:SF1">
    <property type="entry name" value="MUREIN L,D-TRANSPEPTIDASE CATALYTIC DOMAIN FAMILY PROTEIN"/>
    <property type="match status" value="1"/>
</dbReference>
<evidence type="ECO:0008006" key="3">
    <source>
        <dbReference type="Google" id="ProtNLM"/>
    </source>
</evidence>
<dbReference type="STRING" id="1304281.ACM44_03625"/>